<evidence type="ECO:0000256" key="4">
    <source>
        <dbReference type="ARBA" id="ARBA00023163"/>
    </source>
</evidence>
<dbReference type="NCBIfam" id="TIGR02937">
    <property type="entry name" value="sigma70-ECF"/>
    <property type="match status" value="1"/>
</dbReference>
<evidence type="ECO:0008006" key="9">
    <source>
        <dbReference type="Google" id="ProtNLM"/>
    </source>
</evidence>
<gene>
    <name evidence="7" type="ORF">BED47_14770</name>
</gene>
<dbReference type="InterPro" id="IPR007627">
    <property type="entry name" value="RNA_pol_sigma70_r2"/>
</dbReference>
<dbReference type="EMBL" id="MDKC01000037">
    <property type="protein sequence ID" value="ODG89676.1"/>
    <property type="molecule type" value="Genomic_DNA"/>
</dbReference>
<dbReference type="SUPFAM" id="SSF88659">
    <property type="entry name" value="Sigma3 and sigma4 domains of RNA polymerase sigma factors"/>
    <property type="match status" value="1"/>
</dbReference>
<evidence type="ECO:0000256" key="1">
    <source>
        <dbReference type="ARBA" id="ARBA00010641"/>
    </source>
</evidence>
<dbReference type="SUPFAM" id="SSF88946">
    <property type="entry name" value="Sigma2 domain of RNA polymerase sigma factors"/>
    <property type="match status" value="1"/>
</dbReference>
<evidence type="ECO:0000256" key="3">
    <source>
        <dbReference type="ARBA" id="ARBA00023082"/>
    </source>
</evidence>
<comment type="similarity">
    <text evidence="1">Belongs to the sigma-70 factor family. ECF subfamily.</text>
</comment>
<evidence type="ECO:0000313" key="8">
    <source>
        <dbReference type="Proteomes" id="UP000094580"/>
    </source>
</evidence>
<feature type="domain" description="RNA polymerase sigma factor 70 region 4 type 2" evidence="6">
    <location>
        <begin position="121"/>
        <end position="171"/>
    </location>
</feature>
<evidence type="ECO:0000259" key="6">
    <source>
        <dbReference type="Pfam" id="PF08281"/>
    </source>
</evidence>
<dbReference type="Proteomes" id="UP000094580">
    <property type="component" value="Unassembled WGS sequence"/>
</dbReference>
<organism evidence="7 8">
    <name type="scientific">Gottfriedia luciferensis</name>
    <dbReference type="NCBI Taxonomy" id="178774"/>
    <lineage>
        <taxon>Bacteria</taxon>
        <taxon>Bacillati</taxon>
        <taxon>Bacillota</taxon>
        <taxon>Bacilli</taxon>
        <taxon>Bacillales</taxon>
        <taxon>Bacillaceae</taxon>
        <taxon>Gottfriedia</taxon>
    </lineage>
</organism>
<dbReference type="PANTHER" id="PTHR43133">
    <property type="entry name" value="RNA POLYMERASE ECF-TYPE SIGMA FACTO"/>
    <property type="match status" value="1"/>
</dbReference>
<evidence type="ECO:0000259" key="5">
    <source>
        <dbReference type="Pfam" id="PF04542"/>
    </source>
</evidence>
<dbReference type="InterPro" id="IPR014284">
    <property type="entry name" value="RNA_pol_sigma-70_dom"/>
</dbReference>
<dbReference type="Pfam" id="PF04542">
    <property type="entry name" value="Sigma70_r2"/>
    <property type="match status" value="1"/>
</dbReference>
<accession>A0ABX2ZIZ3</accession>
<reference evidence="7 8" key="1">
    <citation type="submission" date="2016-07" db="EMBL/GenBank/DDBJ databases">
        <authorList>
            <person name="Townsley L."/>
            <person name="Shank E.A."/>
        </authorList>
    </citation>
    <scope>NUCLEOTIDE SEQUENCE [LARGE SCALE GENOMIC DNA]</scope>
    <source>
        <strain evidence="7 8">CH01</strain>
    </source>
</reference>
<dbReference type="Gene3D" id="1.10.1740.10">
    <property type="match status" value="1"/>
</dbReference>
<sequence>MESDEQLVRNIVKGNHQLFKELIVRYQSKVFAVALKVSNNQKDAEDISQEVFLQLYRSLENFNGESSFATWIYRITMNKAIDFKRKQVKQQENETSELLSTLPEENLLSPEEALLKTIDKELIHSYLIELPQAYSDVLKLYYFEELTYGEIALKLNVAVKTVESRLYRAKRLIKDKHKGGII</sequence>
<dbReference type="Gene3D" id="1.10.10.10">
    <property type="entry name" value="Winged helix-like DNA-binding domain superfamily/Winged helix DNA-binding domain"/>
    <property type="match status" value="1"/>
</dbReference>
<comment type="caution">
    <text evidence="7">The sequence shown here is derived from an EMBL/GenBank/DDBJ whole genome shotgun (WGS) entry which is preliminary data.</text>
</comment>
<feature type="domain" description="RNA polymerase sigma-70 region 2" evidence="5">
    <location>
        <begin position="22"/>
        <end position="88"/>
    </location>
</feature>
<keyword evidence="8" id="KW-1185">Reference proteome</keyword>
<dbReference type="InterPro" id="IPR036388">
    <property type="entry name" value="WH-like_DNA-bd_sf"/>
</dbReference>
<dbReference type="CDD" id="cd06171">
    <property type="entry name" value="Sigma70_r4"/>
    <property type="match status" value="1"/>
</dbReference>
<keyword evidence="2" id="KW-0805">Transcription regulation</keyword>
<protein>
    <recommendedName>
        <fullName evidence="9">RNA polymerase subunit sigma-24</fullName>
    </recommendedName>
</protein>
<dbReference type="PANTHER" id="PTHR43133:SF51">
    <property type="entry name" value="RNA POLYMERASE SIGMA FACTOR"/>
    <property type="match status" value="1"/>
</dbReference>
<dbReference type="Pfam" id="PF08281">
    <property type="entry name" value="Sigma70_r4_2"/>
    <property type="match status" value="1"/>
</dbReference>
<dbReference type="InterPro" id="IPR013324">
    <property type="entry name" value="RNA_pol_sigma_r3/r4-like"/>
</dbReference>
<dbReference type="InterPro" id="IPR013325">
    <property type="entry name" value="RNA_pol_sigma_r2"/>
</dbReference>
<evidence type="ECO:0000256" key="2">
    <source>
        <dbReference type="ARBA" id="ARBA00023015"/>
    </source>
</evidence>
<dbReference type="RefSeq" id="WP_069035459.1">
    <property type="nucleotide sequence ID" value="NZ_MDKC01000037.1"/>
</dbReference>
<keyword evidence="3" id="KW-0731">Sigma factor</keyword>
<name>A0ABX2ZIZ3_9BACI</name>
<evidence type="ECO:0000313" key="7">
    <source>
        <dbReference type="EMBL" id="ODG89676.1"/>
    </source>
</evidence>
<dbReference type="InterPro" id="IPR013249">
    <property type="entry name" value="RNA_pol_sigma70_r4_t2"/>
</dbReference>
<keyword evidence="4" id="KW-0804">Transcription</keyword>
<dbReference type="InterPro" id="IPR039425">
    <property type="entry name" value="RNA_pol_sigma-70-like"/>
</dbReference>
<proteinExistence type="inferred from homology"/>